<feature type="domain" description="Multidrug resistance protein MdtA-like barrel-sandwich hybrid" evidence="5">
    <location>
        <begin position="84"/>
        <end position="198"/>
    </location>
</feature>
<keyword evidence="3 4" id="KW-0175">Coiled coil</keyword>
<dbReference type="NCBIfam" id="TIGR01730">
    <property type="entry name" value="RND_mfp"/>
    <property type="match status" value="1"/>
</dbReference>
<dbReference type="InterPro" id="IPR006143">
    <property type="entry name" value="RND_pump_MFP"/>
</dbReference>
<evidence type="ECO:0000256" key="4">
    <source>
        <dbReference type="SAM" id="Coils"/>
    </source>
</evidence>
<organism evidence="6 7">
    <name type="scientific">Evansella tamaricis</name>
    <dbReference type="NCBI Taxonomy" id="2069301"/>
    <lineage>
        <taxon>Bacteria</taxon>
        <taxon>Bacillati</taxon>
        <taxon>Bacillota</taxon>
        <taxon>Bacilli</taxon>
        <taxon>Bacillales</taxon>
        <taxon>Bacillaceae</taxon>
        <taxon>Evansella</taxon>
    </lineage>
</organism>
<accession>A0ABS6JH46</accession>
<evidence type="ECO:0000256" key="1">
    <source>
        <dbReference type="ARBA" id="ARBA00004196"/>
    </source>
</evidence>
<evidence type="ECO:0000313" key="7">
    <source>
        <dbReference type="Proteomes" id="UP000784880"/>
    </source>
</evidence>
<evidence type="ECO:0000313" key="6">
    <source>
        <dbReference type="EMBL" id="MBU9712554.1"/>
    </source>
</evidence>
<reference evidence="6 7" key="1">
    <citation type="submission" date="2021-06" db="EMBL/GenBank/DDBJ databases">
        <title>Bacillus sp. RD4P76, an endophyte from a halophyte.</title>
        <authorList>
            <person name="Sun J.-Q."/>
        </authorList>
    </citation>
    <scope>NUCLEOTIDE SEQUENCE [LARGE SCALE GENOMIC DNA]</scope>
    <source>
        <strain evidence="6 7">CGMCC 1.15917</strain>
    </source>
</reference>
<dbReference type="InterPro" id="IPR058625">
    <property type="entry name" value="MdtA-like_BSH"/>
</dbReference>
<dbReference type="EMBL" id="JAHQCS010000102">
    <property type="protein sequence ID" value="MBU9712554.1"/>
    <property type="molecule type" value="Genomic_DNA"/>
</dbReference>
<sequence length="347" mass="38486">MKKQNMNKIQLNNIFFTGTIFFLLTVLPACSLLPQEEEMLAPPLVEPASIDYDLVEVERGDIRRRVTGTGSFVPIQSENLFYEQAGGRLEGIYVAEGDLVEKGQILIEVDSGSLAYDVDQLEIELAKADIRLEQLRAQNADKYTIQIAELDKKGLELRLSQLQRQLDTSQITAPMDGIITFVTDQRPGDYVDAFQSLVQVADLSKLQLIYSAIAANDLADVKIGMEVNITMNGEDLEGEVVQTPDTIPDDVVNNNPDMYRRSIIINLHNAPDGINTGDSASIEIITAEKEDTLIIPKNGLRTGFGRNYVHVLVDNTRREIDIEPGIISATEVEVLRGLNEGDKVILK</sequence>
<gene>
    <name evidence="6" type="ORF">KS419_12460</name>
</gene>
<evidence type="ECO:0000256" key="2">
    <source>
        <dbReference type="ARBA" id="ARBA00009477"/>
    </source>
</evidence>
<evidence type="ECO:0000259" key="5">
    <source>
        <dbReference type="Pfam" id="PF25917"/>
    </source>
</evidence>
<feature type="coiled-coil region" evidence="4">
    <location>
        <begin position="118"/>
        <end position="172"/>
    </location>
</feature>
<comment type="similarity">
    <text evidence="2">Belongs to the membrane fusion protein (MFP) (TC 8.A.1) family.</text>
</comment>
<proteinExistence type="inferred from homology"/>
<dbReference type="InterPro" id="IPR050465">
    <property type="entry name" value="UPF0194_transport"/>
</dbReference>
<keyword evidence="7" id="KW-1185">Reference proteome</keyword>
<dbReference type="PANTHER" id="PTHR32347">
    <property type="entry name" value="EFFLUX SYSTEM COMPONENT YKNX-RELATED"/>
    <property type="match status" value="1"/>
</dbReference>
<dbReference type="Proteomes" id="UP000784880">
    <property type="component" value="Unassembled WGS sequence"/>
</dbReference>
<evidence type="ECO:0000256" key="3">
    <source>
        <dbReference type="ARBA" id="ARBA00023054"/>
    </source>
</evidence>
<dbReference type="RefSeq" id="WP_217066732.1">
    <property type="nucleotide sequence ID" value="NZ_JAHQCS010000102.1"/>
</dbReference>
<dbReference type="Pfam" id="PF25917">
    <property type="entry name" value="BSH_RND"/>
    <property type="match status" value="1"/>
</dbReference>
<name>A0ABS6JH46_9BACI</name>
<protein>
    <submittedName>
        <fullName evidence="6">Efflux RND transporter periplasmic adaptor subunit</fullName>
    </submittedName>
</protein>
<comment type="subcellular location">
    <subcellularLocation>
        <location evidence="1">Cell envelope</location>
    </subcellularLocation>
</comment>
<comment type="caution">
    <text evidence="6">The sequence shown here is derived from an EMBL/GenBank/DDBJ whole genome shotgun (WGS) entry which is preliminary data.</text>
</comment>